<gene>
    <name evidence="4" type="ORF">BASA50_007331</name>
</gene>
<protein>
    <submittedName>
        <fullName evidence="4">Uncharacterized protein</fullName>
    </submittedName>
</protein>
<proteinExistence type="predicted"/>
<keyword evidence="5" id="KW-1185">Reference proteome</keyword>
<dbReference type="Proteomes" id="UP001648503">
    <property type="component" value="Unassembled WGS sequence"/>
</dbReference>
<feature type="chain" id="PRO_5046811186" evidence="3">
    <location>
        <begin position="19"/>
        <end position="161"/>
    </location>
</feature>
<sequence>MKLISFAALSFLAITVSAYPGLDTPSQSTTTHSALQHQSTTAQNLERHQDVRSRSGRKHYKQLLQAELEKLGKEYKEKRALVGGMKALINTMKTEQSELKKSIDALEETDPNKAEMVARRISQTSAIKKELVFLNTARHEMKDAEEQRDIVEAKLISLSEF</sequence>
<feature type="region of interest" description="Disordered" evidence="2">
    <location>
        <begin position="26"/>
        <end position="57"/>
    </location>
</feature>
<evidence type="ECO:0000313" key="5">
    <source>
        <dbReference type="Proteomes" id="UP001648503"/>
    </source>
</evidence>
<feature type="compositionally biased region" description="Polar residues" evidence="2">
    <location>
        <begin position="26"/>
        <end position="44"/>
    </location>
</feature>
<organism evidence="4 5">
    <name type="scientific">Batrachochytrium salamandrivorans</name>
    <dbReference type="NCBI Taxonomy" id="1357716"/>
    <lineage>
        <taxon>Eukaryota</taxon>
        <taxon>Fungi</taxon>
        <taxon>Fungi incertae sedis</taxon>
        <taxon>Chytridiomycota</taxon>
        <taxon>Chytridiomycota incertae sedis</taxon>
        <taxon>Chytridiomycetes</taxon>
        <taxon>Rhizophydiales</taxon>
        <taxon>Rhizophydiales incertae sedis</taxon>
        <taxon>Batrachochytrium</taxon>
    </lineage>
</organism>
<evidence type="ECO:0000256" key="3">
    <source>
        <dbReference type="SAM" id="SignalP"/>
    </source>
</evidence>
<evidence type="ECO:0000256" key="1">
    <source>
        <dbReference type="SAM" id="Coils"/>
    </source>
</evidence>
<evidence type="ECO:0000256" key="2">
    <source>
        <dbReference type="SAM" id="MobiDB-lite"/>
    </source>
</evidence>
<feature type="coiled-coil region" evidence="1">
    <location>
        <begin position="61"/>
        <end position="109"/>
    </location>
</feature>
<evidence type="ECO:0000313" key="4">
    <source>
        <dbReference type="EMBL" id="KAH6593379.1"/>
    </source>
</evidence>
<comment type="caution">
    <text evidence="4">The sequence shown here is derived from an EMBL/GenBank/DDBJ whole genome shotgun (WGS) entry which is preliminary data.</text>
</comment>
<dbReference type="EMBL" id="JAFCIX010000356">
    <property type="protein sequence ID" value="KAH6593379.1"/>
    <property type="molecule type" value="Genomic_DNA"/>
</dbReference>
<keyword evidence="1" id="KW-0175">Coiled coil</keyword>
<feature type="signal peptide" evidence="3">
    <location>
        <begin position="1"/>
        <end position="18"/>
    </location>
</feature>
<name>A0ABQ8F746_9FUNG</name>
<keyword evidence="3" id="KW-0732">Signal</keyword>
<reference evidence="4 5" key="1">
    <citation type="submission" date="2021-02" db="EMBL/GenBank/DDBJ databases">
        <title>Variation within the Batrachochytrium salamandrivorans European outbreak.</title>
        <authorList>
            <person name="Kelly M."/>
            <person name="Pasmans F."/>
            <person name="Shea T.P."/>
            <person name="Munoz J.F."/>
            <person name="Carranza S."/>
            <person name="Cuomo C.A."/>
            <person name="Martel A."/>
        </authorList>
    </citation>
    <scope>NUCLEOTIDE SEQUENCE [LARGE SCALE GENOMIC DNA]</scope>
    <source>
        <strain evidence="4 5">AMFP18/2</strain>
    </source>
</reference>
<accession>A0ABQ8F746</accession>